<dbReference type="EMBL" id="MU853334">
    <property type="protein sequence ID" value="KAK4115430.1"/>
    <property type="molecule type" value="Genomic_DNA"/>
</dbReference>
<feature type="signal peptide" evidence="1">
    <location>
        <begin position="1"/>
        <end position="21"/>
    </location>
</feature>
<organism evidence="2 3">
    <name type="scientific">Canariomyces notabilis</name>
    <dbReference type="NCBI Taxonomy" id="2074819"/>
    <lineage>
        <taxon>Eukaryota</taxon>
        <taxon>Fungi</taxon>
        <taxon>Dikarya</taxon>
        <taxon>Ascomycota</taxon>
        <taxon>Pezizomycotina</taxon>
        <taxon>Sordariomycetes</taxon>
        <taxon>Sordariomycetidae</taxon>
        <taxon>Sordariales</taxon>
        <taxon>Chaetomiaceae</taxon>
        <taxon>Canariomyces</taxon>
    </lineage>
</organism>
<name>A0AAN6YVD1_9PEZI</name>
<feature type="chain" id="PRO_5042841960" evidence="1">
    <location>
        <begin position="22"/>
        <end position="131"/>
    </location>
</feature>
<dbReference type="RefSeq" id="XP_064673000.1">
    <property type="nucleotide sequence ID" value="XM_064813433.1"/>
</dbReference>
<evidence type="ECO:0000313" key="3">
    <source>
        <dbReference type="Proteomes" id="UP001302812"/>
    </source>
</evidence>
<evidence type="ECO:0000256" key="1">
    <source>
        <dbReference type="SAM" id="SignalP"/>
    </source>
</evidence>
<evidence type="ECO:0000313" key="2">
    <source>
        <dbReference type="EMBL" id="KAK4115430.1"/>
    </source>
</evidence>
<proteinExistence type="predicted"/>
<reference evidence="2" key="2">
    <citation type="submission" date="2023-05" db="EMBL/GenBank/DDBJ databases">
        <authorList>
            <consortium name="Lawrence Berkeley National Laboratory"/>
            <person name="Steindorff A."/>
            <person name="Hensen N."/>
            <person name="Bonometti L."/>
            <person name="Westerberg I."/>
            <person name="Brannstrom I.O."/>
            <person name="Guillou S."/>
            <person name="Cros-Aarteil S."/>
            <person name="Calhoun S."/>
            <person name="Haridas S."/>
            <person name="Kuo A."/>
            <person name="Mondo S."/>
            <person name="Pangilinan J."/>
            <person name="Riley R."/>
            <person name="Labutti K."/>
            <person name="Andreopoulos B."/>
            <person name="Lipzen A."/>
            <person name="Chen C."/>
            <person name="Yanf M."/>
            <person name="Daum C."/>
            <person name="Ng V."/>
            <person name="Clum A."/>
            <person name="Ohm R."/>
            <person name="Martin F."/>
            <person name="Silar P."/>
            <person name="Natvig D."/>
            <person name="Lalanne C."/>
            <person name="Gautier V."/>
            <person name="Ament-Velasquez S.L."/>
            <person name="Kruys A."/>
            <person name="Hutchinson M.I."/>
            <person name="Powell A.J."/>
            <person name="Barry K."/>
            <person name="Miller A.N."/>
            <person name="Grigoriev I.V."/>
            <person name="Debuchy R."/>
            <person name="Gladieux P."/>
            <person name="Thoren M.H."/>
            <person name="Johannesson H."/>
        </authorList>
    </citation>
    <scope>NUCLEOTIDE SEQUENCE</scope>
    <source>
        <strain evidence="2">CBS 508.74</strain>
    </source>
</reference>
<reference evidence="2" key="1">
    <citation type="journal article" date="2023" name="Mol. Phylogenet. Evol.">
        <title>Genome-scale phylogeny and comparative genomics of the fungal order Sordariales.</title>
        <authorList>
            <person name="Hensen N."/>
            <person name="Bonometti L."/>
            <person name="Westerberg I."/>
            <person name="Brannstrom I.O."/>
            <person name="Guillou S."/>
            <person name="Cros-Aarteil S."/>
            <person name="Calhoun S."/>
            <person name="Haridas S."/>
            <person name="Kuo A."/>
            <person name="Mondo S."/>
            <person name="Pangilinan J."/>
            <person name="Riley R."/>
            <person name="LaButti K."/>
            <person name="Andreopoulos B."/>
            <person name="Lipzen A."/>
            <person name="Chen C."/>
            <person name="Yan M."/>
            <person name="Daum C."/>
            <person name="Ng V."/>
            <person name="Clum A."/>
            <person name="Steindorff A."/>
            <person name="Ohm R.A."/>
            <person name="Martin F."/>
            <person name="Silar P."/>
            <person name="Natvig D.O."/>
            <person name="Lalanne C."/>
            <person name="Gautier V."/>
            <person name="Ament-Velasquez S.L."/>
            <person name="Kruys A."/>
            <person name="Hutchinson M.I."/>
            <person name="Powell A.J."/>
            <person name="Barry K."/>
            <person name="Miller A.N."/>
            <person name="Grigoriev I.V."/>
            <person name="Debuchy R."/>
            <person name="Gladieux P."/>
            <person name="Hiltunen Thoren M."/>
            <person name="Johannesson H."/>
        </authorList>
    </citation>
    <scope>NUCLEOTIDE SEQUENCE</scope>
    <source>
        <strain evidence="2">CBS 508.74</strain>
    </source>
</reference>
<keyword evidence="1" id="KW-0732">Signal</keyword>
<dbReference type="Proteomes" id="UP001302812">
    <property type="component" value="Unassembled WGS sequence"/>
</dbReference>
<accession>A0AAN6YVD1</accession>
<gene>
    <name evidence="2" type="ORF">N656DRAFT_765788</name>
</gene>
<comment type="caution">
    <text evidence="2">The sequence shown here is derived from an EMBL/GenBank/DDBJ whole genome shotgun (WGS) entry which is preliminary data.</text>
</comment>
<keyword evidence="3" id="KW-1185">Reference proteome</keyword>
<sequence length="131" mass="14248">MEGIWAAGLLFLLLPPPLLLAVKERRHAAATVMRYTQPIPPQPAINIPGSTGGDAVNWIFSVLRSEILVPVRTTQRPVRPEIAPLILTGCKLAISQATPGFVRKAPCISLQYCIVFDEDTGVLTAPKLIIR</sequence>
<dbReference type="AlphaFoldDB" id="A0AAN6YVD1"/>
<dbReference type="GeneID" id="89937558"/>
<protein>
    <submittedName>
        <fullName evidence="2">Uncharacterized protein</fullName>
    </submittedName>
</protein>